<dbReference type="Gene3D" id="3.90.70.10">
    <property type="entry name" value="Cysteine proteinases"/>
    <property type="match status" value="1"/>
</dbReference>
<protein>
    <recommendedName>
        <fullName evidence="1">Peptidase C39 domain-containing protein</fullName>
    </recommendedName>
</protein>
<sequence>MQKILPNPARKIQIRRVPQISDDHCGPAVLQMLLDNLGIEISQEKIAEAAGVLETIKIYGTRIDQLGSALKKLAPQVRLWYKKDSTLDNIRILLREHAYPVGVEWQGIFEREEEEDDETDYGHYSMITHIDDERKALIIVDPYRDFVSQDRIISISQFLKRWWDTNEITDRITGKKHYQEDNKLLFIVTPRDVSFPRELQMQCEFP</sequence>
<dbReference type="InterPro" id="IPR039564">
    <property type="entry name" value="Peptidase_C39-like"/>
</dbReference>
<dbReference type="GO" id="GO:0008233">
    <property type="term" value="F:peptidase activity"/>
    <property type="evidence" value="ECO:0007669"/>
    <property type="project" value="InterPro"/>
</dbReference>
<feature type="domain" description="Peptidase C39" evidence="1">
    <location>
        <begin position="19"/>
        <end position="169"/>
    </location>
</feature>
<dbReference type="InterPro" id="IPR038765">
    <property type="entry name" value="Papain-like_cys_pep_sf"/>
</dbReference>
<organism evidence="2 3">
    <name type="scientific">Candidatus Roizmanbacteria bacterium CG09_land_8_20_14_0_10_41_9</name>
    <dbReference type="NCBI Taxonomy" id="1974850"/>
    <lineage>
        <taxon>Bacteria</taxon>
        <taxon>Candidatus Roizmaniibacteriota</taxon>
    </lineage>
</organism>
<dbReference type="InterPro" id="IPR005074">
    <property type="entry name" value="Peptidase_C39"/>
</dbReference>
<dbReference type="GO" id="GO:0006508">
    <property type="term" value="P:proteolysis"/>
    <property type="evidence" value="ECO:0007669"/>
    <property type="project" value="InterPro"/>
</dbReference>
<dbReference type="GO" id="GO:0016020">
    <property type="term" value="C:membrane"/>
    <property type="evidence" value="ECO:0007669"/>
    <property type="project" value="InterPro"/>
</dbReference>
<comment type="caution">
    <text evidence="2">The sequence shown here is derived from an EMBL/GenBank/DDBJ whole genome shotgun (WGS) entry which is preliminary data.</text>
</comment>
<reference evidence="3" key="1">
    <citation type="submission" date="2017-09" db="EMBL/GenBank/DDBJ databases">
        <title>Depth-based differentiation of microbial function through sediment-hosted aquifers and enrichment of novel symbionts in the deep terrestrial subsurface.</title>
        <authorList>
            <person name="Probst A.J."/>
            <person name="Ladd B."/>
            <person name="Jarett J.K."/>
            <person name="Geller-Mcgrath D.E."/>
            <person name="Sieber C.M.K."/>
            <person name="Emerson J.B."/>
            <person name="Anantharaman K."/>
            <person name="Thomas B.C."/>
            <person name="Malmstrom R."/>
            <person name="Stieglmeier M."/>
            <person name="Klingl A."/>
            <person name="Woyke T."/>
            <person name="Ryan C.M."/>
            <person name="Banfield J.F."/>
        </authorList>
    </citation>
    <scope>NUCLEOTIDE SEQUENCE [LARGE SCALE GENOMIC DNA]</scope>
</reference>
<dbReference type="SUPFAM" id="SSF54001">
    <property type="entry name" value="Cysteine proteinases"/>
    <property type="match status" value="1"/>
</dbReference>
<evidence type="ECO:0000313" key="3">
    <source>
        <dbReference type="Proteomes" id="UP000231198"/>
    </source>
</evidence>
<gene>
    <name evidence="2" type="ORF">COT62_00010</name>
</gene>
<name>A0A2H0WTY4_9BACT</name>
<accession>A0A2H0WTY4</accession>
<dbReference type="PROSITE" id="PS50990">
    <property type="entry name" value="PEPTIDASE_C39"/>
    <property type="match status" value="1"/>
</dbReference>
<evidence type="ECO:0000313" key="2">
    <source>
        <dbReference type="EMBL" id="PIS16120.1"/>
    </source>
</evidence>
<dbReference type="EMBL" id="PEZG01000001">
    <property type="protein sequence ID" value="PIS16120.1"/>
    <property type="molecule type" value="Genomic_DNA"/>
</dbReference>
<dbReference type="Pfam" id="PF13529">
    <property type="entry name" value="Peptidase_C39_2"/>
    <property type="match status" value="1"/>
</dbReference>
<dbReference type="Proteomes" id="UP000231198">
    <property type="component" value="Unassembled WGS sequence"/>
</dbReference>
<dbReference type="GO" id="GO:0005524">
    <property type="term" value="F:ATP binding"/>
    <property type="evidence" value="ECO:0007669"/>
    <property type="project" value="InterPro"/>
</dbReference>
<proteinExistence type="predicted"/>
<evidence type="ECO:0000259" key="1">
    <source>
        <dbReference type="PROSITE" id="PS50990"/>
    </source>
</evidence>
<dbReference type="AlphaFoldDB" id="A0A2H0WTY4"/>